<feature type="domain" description="Xylose isomerase-like TIM barrel" evidence="1">
    <location>
        <begin position="13"/>
        <end position="150"/>
    </location>
</feature>
<organism evidence="2 3">
    <name type="scientific">Pseudonocardia hispaniensis</name>
    <dbReference type="NCBI Taxonomy" id="904933"/>
    <lineage>
        <taxon>Bacteria</taxon>
        <taxon>Bacillati</taxon>
        <taxon>Actinomycetota</taxon>
        <taxon>Actinomycetes</taxon>
        <taxon>Pseudonocardiales</taxon>
        <taxon>Pseudonocardiaceae</taxon>
        <taxon>Pseudonocardia</taxon>
    </lineage>
</organism>
<reference evidence="3" key="1">
    <citation type="journal article" date="2019" name="Int. J. Syst. Evol. Microbiol.">
        <title>The Global Catalogue of Microorganisms (GCM) 10K type strain sequencing project: providing services to taxonomists for standard genome sequencing and annotation.</title>
        <authorList>
            <consortium name="The Broad Institute Genomics Platform"/>
            <consortium name="The Broad Institute Genome Sequencing Center for Infectious Disease"/>
            <person name="Wu L."/>
            <person name="Ma J."/>
        </authorList>
    </citation>
    <scope>NUCLEOTIDE SEQUENCE [LARGE SCALE GENOMIC DNA]</scope>
    <source>
        <strain evidence="3">CCM 8391</strain>
    </source>
</reference>
<name>A0ABW1J7K0_9PSEU</name>
<comment type="caution">
    <text evidence="2">The sequence shown here is derived from an EMBL/GenBank/DDBJ whole genome shotgun (WGS) entry which is preliminary data.</text>
</comment>
<keyword evidence="2" id="KW-0413">Isomerase</keyword>
<dbReference type="SUPFAM" id="SSF51658">
    <property type="entry name" value="Xylose isomerase-like"/>
    <property type="match status" value="1"/>
</dbReference>
<dbReference type="InterPro" id="IPR036237">
    <property type="entry name" value="Xyl_isomerase-like_sf"/>
</dbReference>
<protein>
    <submittedName>
        <fullName evidence="2">Sugar phosphate isomerase/epimerase family protein</fullName>
    </submittedName>
</protein>
<dbReference type="InterPro" id="IPR013022">
    <property type="entry name" value="Xyl_isomerase-like_TIM-brl"/>
</dbReference>
<evidence type="ECO:0000259" key="1">
    <source>
        <dbReference type="Pfam" id="PF01261"/>
    </source>
</evidence>
<dbReference type="Gene3D" id="3.20.20.150">
    <property type="entry name" value="Divalent-metal-dependent TIM barrel enzymes"/>
    <property type="match status" value="1"/>
</dbReference>
<dbReference type="EMBL" id="JBHSQW010000039">
    <property type="protein sequence ID" value="MFC5996335.1"/>
    <property type="molecule type" value="Genomic_DNA"/>
</dbReference>
<keyword evidence="3" id="KW-1185">Reference proteome</keyword>
<gene>
    <name evidence="2" type="ORF">ACFQE5_19200</name>
</gene>
<evidence type="ECO:0000313" key="2">
    <source>
        <dbReference type="EMBL" id="MFC5996335.1"/>
    </source>
</evidence>
<proteinExistence type="predicted"/>
<dbReference type="RefSeq" id="WP_379586925.1">
    <property type="nucleotide sequence ID" value="NZ_JBHSQW010000039.1"/>
</dbReference>
<dbReference type="Pfam" id="PF01261">
    <property type="entry name" value="AP_endonuc_2"/>
    <property type="match status" value="1"/>
</dbReference>
<dbReference type="Proteomes" id="UP001596302">
    <property type="component" value="Unassembled WGS sequence"/>
</dbReference>
<accession>A0ABW1J7K0</accession>
<evidence type="ECO:0000313" key="3">
    <source>
        <dbReference type="Proteomes" id="UP001596302"/>
    </source>
</evidence>
<sequence>MTFRSRPVPDVAALAADAGLEIVEWGADAHVPPGDIEAARAARRATQARGLGMGSYGSYHKPGHSDPAEFAAIVATAAELGAPRIRVWAGTSGSAHTGEPERARITSALRGCVEQAAAAGLDVIVEHHVESLTDDLGSALRLHAQVGHPGLARHWQPRELPVTATCLAEVRTLRPTSVHAFSWGADGFTERFPLAERADLWEAVLVELSGDGADHEVLLEFVPGDSADSLRRDAASLRGWRDAARSAVGVR</sequence>
<dbReference type="GO" id="GO:0016853">
    <property type="term" value="F:isomerase activity"/>
    <property type="evidence" value="ECO:0007669"/>
    <property type="project" value="UniProtKB-KW"/>
</dbReference>